<comment type="similarity">
    <text evidence="4 5">Belongs to the RNA methyltransferase RlmH family.</text>
</comment>
<accession>A0A1M5KL07</accession>
<protein>
    <recommendedName>
        <fullName evidence="5">Ribosomal RNA large subunit methyltransferase H</fullName>
        <ecNumber evidence="5">2.1.1.177</ecNumber>
    </recommendedName>
    <alternativeName>
        <fullName evidence="5">23S rRNA (pseudouridine1915-N3)-methyltransferase</fullName>
    </alternativeName>
    <alternativeName>
        <fullName evidence="5">23S rRNA m3Psi1915 methyltransferase</fullName>
    </alternativeName>
    <alternativeName>
        <fullName evidence="5">rRNA (pseudouridine-N3-)-methyltransferase RlmH</fullName>
    </alternativeName>
</protein>
<dbReference type="PIRSF" id="PIRSF004505">
    <property type="entry name" value="MT_bac"/>
    <property type="match status" value="1"/>
</dbReference>
<dbReference type="EC" id="2.1.1.177" evidence="5"/>
<evidence type="ECO:0000256" key="5">
    <source>
        <dbReference type="HAMAP-Rule" id="MF_00658"/>
    </source>
</evidence>
<dbReference type="InterPro" id="IPR003742">
    <property type="entry name" value="RlmH-like"/>
</dbReference>
<dbReference type="InterPro" id="IPR029028">
    <property type="entry name" value="Alpha/beta_knot_MTases"/>
</dbReference>
<dbReference type="GO" id="GO:0005737">
    <property type="term" value="C:cytoplasm"/>
    <property type="evidence" value="ECO:0007669"/>
    <property type="project" value="UniProtKB-SubCell"/>
</dbReference>
<gene>
    <name evidence="5" type="primary">rlmH</name>
    <name evidence="6" type="ORF">SAMN04488068_0625</name>
</gene>
<feature type="binding site" evidence="5">
    <location>
        <position position="73"/>
    </location>
    <ligand>
        <name>S-adenosyl-L-methionine</name>
        <dbReference type="ChEBI" id="CHEBI:59789"/>
    </ligand>
</feature>
<dbReference type="CDD" id="cd18081">
    <property type="entry name" value="RlmH-like"/>
    <property type="match status" value="1"/>
</dbReference>
<dbReference type="PANTHER" id="PTHR33603">
    <property type="entry name" value="METHYLTRANSFERASE"/>
    <property type="match status" value="1"/>
</dbReference>
<dbReference type="PANTHER" id="PTHR33603:SF1">
    <property type="entry name" value="RIBOSOMAL RNA LARGE SUBUNIT METHYLTRANSFERASE H"/>
    <property type="match status" value="1"/>
</dbReference>
<evidence type="ECO:0000256" key="4">
    <source>
        <dbReference type="ARBA" id="ARBA00038303"/>
    </source>
</evidence>
<comment type="subcellular location">
    <subcellularLocation>
        <location evidence="5">Cytoplasm</location>
    </subcellularLocation>
</comment>
<keyword evidence="2 5" id="KW-0808">Transferase</keyword>
<reference evidence="6 7" key="1">
    <citation type="submission" date="2016-11" db="EMBL/GenBank/DDBJ databases">
        <authorList>
            <person name="Jaros S."/>
            <person name="Januszkiewicz K."/>
            <person name="Wedrychowicz H."/>
        </authorList>
    </citation>
    <scope>NUCLEOTIDE SEQUENCE [LARGE SCALE GENOMIC DNA]</scope>
    <source>
        <strain evidence="6 7">CGMCC 1.7049</strain>
    </source>
</reference>
<keyword evidence="5" id="KW-0963">Cytoplasm</keyword>
<dbReference type="NCBIfam" id="NF000986">
    <property type="entry name" value="PRK00103.1-4"/>
    <property type="match status" value="1"/>
</dbReference>
<dbReference type="RefSeq" id="WP_072893738.1">
    <property type="nucleotide sequence ID" value="NZ_FQWZ01000001.1"/>
</dbReference>
<feature type="binding site" evidence="5">
    <location>
        <position position="104"/>
    </location>
    <ligand>
        <name>S-adenosyl-L-methionine</name>
        <dbReference type="ChEBI" id="CHEBI:59789"/>
    </ligand>
</feature>
<evidence type="ECO:0000256" key="3">
    <source>
        <dbReference type="ARBA" id="ARBA00022691"/>
    </source>
</evidence>
<dbReference type="STRING" id="490188.SAMN04488068_0625"/>
<proteinExistence type="inferred from homology"/>
<dbReference type="OrthoDB" id="9806643at2"/>
<dbReference type="AlphaFoldDB" id="A0A1M5KL07"/>
<dbReference type="HAMAP" id="MF_00658">
    <property type="entry name" value="23SrRNA_methyltr_H"/>
    <property type="match status" value="1"/>
</dbReference>
<evidence type="ECO:0000313" key="6">
    <source>
        <dbReference type="EMBL" id="SHG53395.1"/>
    </source>
</evidence>
<dbReference type="GO" id="GO:0070038">
    <property type="term" value="F:rRNA (pseudouridine-N3-)-methyltransferase activity"/>
    <property type="evidence" value="ECO:0007669"/>
    <property type="project" value="UniProtKB-UniRule"/>
</dbReference>
<comment type="function">
    <text evidence="5">Specifically methylates the pseudouridine at position 1915 (m3Psi1915) in 23S rRNA.</text>
</comment>
<comment type="subunit">
    <text evidence="5">Homodimer.</text>
</comment>
<comment type="catalytic activity">
    <reaction evidence="5">
        <text>pseudouridine(1915) in 23S rRNA + S-adenosyl-L-methionine = N(3)-methylpseudouridine(1915) in 23S rRNA + S-adenosyl-L-homocysteine + H(+)</text>
        <dbReference type="Rhea" id="RHEA:42752"/>
        <dbReference type="Rhea" id="RHEA-COMP:10221"/>
        <dbReference type="Rhea" id="RHEA-COMP:10222"/>
        <dbReference type="ChEBI" id="CHEBI:15378"/>
        <dbReference type="ChEBI" id="CHEBI:57856"/>
        <dbReference type="ChEBI" id="CHEBI:59789"/>
        <dbReference type="ChEBI" id="CHEBI:65314"/>
        <dbReference type="ChEBI" id="CHEBI:74486"/>
        <dbReference type="EC" id="2.1.1.177"/>
    </reaction>
</comment>
<dbReference type="NCBIfam" id="TIGR00246">
    <property type="entry name" value="tRNA_RlmH_YbeA"/>
    <property type="match status" value="1"/>
</dbReference>
<organism evidence="6 7">
    <name type="scientific">Hydrocarboniphaga daqingensis</name>
    <dbReference type="NCBI Taxonomy" id="490188"/>
    <lineage>
        <taxon>Bacteria</taxon>
        <taxon>Pseudomonadati</taxon>
        <taxon>Pseudomonadota</taxon>
        <taxon>Gammaproteobacteria</taxon>
        <taxon>Nevskiales</taxon>
        <taxon>Nevskiaceae</taxon>
        <taxon>Hydrocarboniphaga</taxon>
    </lineage>
</organism>
<sequence length="156" mass="17496">MRLRLIAVGGRMPDWVQAGFDDYVKRLPREVRLDLVEIPLAVRGKNADIPRARQQEGERVLKAVADGMRTVALDERGAAWSSTDLAEQLRRWQLDGRDVALLIGGPDGHAPDVIRRADQKWSLSPLTLPHALVRVLIAEQIYRATTLLAGHPYHRA</sequence>
<feature type="binding site" evidence="5">
    <location>
        <begin position="123"/>
        <end position="128"/>
    </location>
    <ligand>
        <name>S-adenosyl-L-methionine</name>
        <dbReference type="ChEBI" id="CHEBI:59789"/>
    </ligand>
</feature>
<dbReference type="InterPro" id="IPR029026">
    <property type="entry name" value="tRNA_m1G_MTases_N"/>
</dbReference>
<keyword evidence="5" id="KW-0698">rRNA processing</keyword>
<dbReference type="Proteomes" id="UP000199758">
    <property type="component" value="Unassembled WGS sequence"/>
</dbReference>
<dbReference type="EMBL" id="FQWZ01000001">
    <property type="protein sequence ID" value="SHG53395.1"/>
    <property type="molecule type" value="Genomic_DNA"/>
</dbReference>
<name>A0A1M5KL07_9GAMM</name>
<keyword evidence="3 5" id="KW-0949">S-adenosyl-L-methionine</keyword>
<keyword evidence="1 5" id="KW-0489">Methyltransferase</keyword>
<evidence type="ECO:0000256" key="1">
    <source>
        <dbReference type="ARBA" id="ARBA00022603"/>
    </source>
</evidence>
<dbReference type="SUPFAM" id="SSF75217">
    <property type="entry name" value="alpha/beta knot"/>
    <property type="match status" value="1"/>
</dbReference>
<dbReference type="Pfam" id="PF02590">
    <property type="entry name" value="SPOUT_MTase"/>
    <property type="match status" value="1"/>
</dbReference>
<dbReference type="Gene3D" id="3.40.1280.10">
    <property type="match status" value="1"/>
</dbReference>
<evidence type="ECO:0000256" key="2">
    <source>
        <dbReference type="ARBA" id="ARBA00022679"/>
    </source>
</evidence>
<keyword evidence="7" id="KW-1185">Reference proteome</keyword>
<evidence type="ECO:0000313" key="7">
    <source>
        <dbReference type="Proteomes" id="UP000199758"/>
    </source>
</evidence>